<sequence length="117" mass="13208">MISMPDTSHDNQLVICMTTTSSLADAQSIAKTLLDLSLAACIQIDGPIQSHYRWDGATHCDDEYRLMIKTVAVSWLRLKECIQKIYPYEEPEIILVPVRDSTSGYRDWVISQTNDGT</sequence>
<dbReference type="Proteomes" id="UP000319817">
    <property type="component" value="Chromosome"/>
</dbReference>
<evidence type="ECO:0000256" key="1">
    <source>
        <dbReference type="ARBA" id="ARBA00010169"/>
    </source>
</evidence>
<dbReference type="EMBL" id="CP036526">
    <property type="protein sequence ID" value="QDT13269.1"/>
    <property type="molecule type" value="Genomic_DNA"/>
</dbReference>
<dbReference type="InterPro" id="IPR015867">
    <property type="entry name" value="N-reg_PII/ATP_PRibTrfase_C"/>
</dbReference>
<name>A0A517P1L2_9BACT</name>
<accession>A0A517P1L2</accession>
<dbReference type="InterPro" id="IPR004323">
    <property type="entry name" value="Ion_tolerance_CutA"/>
</dbReference>
<dbReference type="AlphaFoldDB" id="A0A517P1L2"/>
<comment type="similarity">
    <text evidence="1">Belongs to the CutA family.</text>
</comment>
<dbReference type="OrthoDB" id="37622at2"/>
<dbReference type="GO" id="GO:0010038">
    <property type="term" value="P:response to metal ion"/>
    <property type="evidence" value="ECO:0007669"/>
    <property type="project" value="InterPro"/>
</dbReference>
<gene>
    <name evidence="2" type="primary">cutA</name>
    <name evidence="2" type="ORF">K239x_52870</name>
</gene>
<evidence type="ECO:0000313" key="3">
    <source>
        <dbReference type="Proteomes" id="UP000319817"/>
    </source>
</evidence>
<organism evidence="2 3">
    <name type="scientific">Stieleria marina</name>
    <dbReference type="NCBI Taxonomy" id="1930275"/>
    <lineage>
        <taxon>Bacteria</taxon>
        <taxon>Pseudomonadati</taxon>
        <taxon>Planctomycetota</taxon>
        <taxon>Planctomycetia</taxon>
        <taxon>Pirellulales</taxon>
        <taxon>Pirellulaceae</taxon>
        <taxon>Stieleria</taxon>
    </lineage>
</organism>
<dbReference type="GO" id="GO:0005507">
    <property type="term" value="F:copper ion binding"/>
    <property type="evidence" value="ECO:0007669"/>
    <property type="project" value="TreeGrafter"/>
</dbReference>
<dbReference type="SUPFAM" id="SSF54913">
    <property type="entry name" value="GlnB-like"/>
    <property type="match status" value="1"/>
</dbReference>
<dbReference type="PANTHER" id="PTHR23419">
    <property type="entry name" value="DIVALENT CATION TOLERANCE CUTA-RELATED"/>
    <property type="match status" value="1"/>
</dbReference>
<dbReference type="PANTHER" id="PTHR23419:SF8">
    <property type="entry name" value="FI09726P"/>
    <property type="match status" value="1"/>
</dbReference>
<protein>
    <submittedName>
        <fullName evidence="2">Divalent-cation tolerance protein CutA</fullName>
    </submittedName>
</protein>
<dbReference type="Gene3D" id="3.30.70.120">
    <property type="match status" value="1"/>
</dbReference>
<evidence type="ECO:0000313" key="2">
    <source>
        <dbReference type="EMBL" id="QDT13269.1"/>
    </source>
</evidence>
<dbReference type="InterPro" id="IPR011322">
    <property type="entry name" value="N-reg_PII-like_a/b"/>
</dbReference>
<dbReference type="Pfam" id="PF03091">
    <property type="entry name" value="CutA1"/>
    <property type="match status" value="1"/>
</dbReference>
<keyword evidence="3" id="KW-1185">Reference proteome</keyword>
<proteinExistence type="inferred from homology"/>
<reference evidence="2 3" key="1">
    <citation type="submission" date="2019-02" db="EMBL/GenBank/DDBJ databases">
        <title>Deep-cultivation of Planctomycetes and their phenomic and genomic characterization uncovers novel biology.</title>
        <authorList>
            <person name="Wiegand S."/>
            <person name="Jogler M."/>
            <person name="Boedeker C."/>
            <person name="Pinto D."/>
            <person name="Vollmers J."/>
            <person name="Rivas-Marin E."/>
            <person name="Kohn T."/>
            <person name="Peeters S.H."/>
            <person name="Heuer A."/>
            <person name="Rast P."/>
            <person name="Oberbeckmann S."/>
            <person name="Bunk B."/>
            <person name="Jeske O."/>
            <person name="Meyerdierks A."/>
            <person name="Storesund J.E."/>
            <person name="Kallscheuer N."/>
            <person name="Luecker S."/>
            <person name="Lage O.M."/>
            <person name="Pohl T."/>
            <person name="Merkel B.J."/>
            <person name="Hornburger P."/>
            <person name="Mueller R.-W."/>
            <person name="Bruemmer F."/>
            <person name="Labrenz M."/>
            <person name="Spormann A.M."/>
            <person name="Op den Camp H."/>
            <person name="Overmann J."/>
            <person name="Amann R."/>
            <person name="Jetten M.S.M."/>
            <person name="Mascher T."/>
            <person name="Medema M.H."/>
            <person name="Devos D.P."/>
            <person name="Kaster A.-K."/>
            <person name="Ovreas L."/>
            <person name="Rohde M."/>
            <person name="Galperin M.Y."/>
            <person name="Jogler C."/>
        </authorList>
    </citation>
    <scope>NUCLEOTIDE SEQUENCE [LARGE SCALE GENOMIC DNA]</scope>
    <source>
        <strain evidence="2 3">K23_9</strain>
    </source>
</reference>